<evidence type="ECO:0000256" key="3">
    <source>
        <dbReference type="ARBA" id="ARBA00022741"/>
    </source>
</evidence>
<comment type="similarity">
    <text evidence="1 7">Belongs to the class-II aminoacyl-tRNA synthetase family. Type 1 subfamily.</text>
</comment>
<dbReference type="GO" id="GO:0004815">
    <property type="term" value="F:aspartate-tRNA ligase activity"/>
    <property type="evidence" value="ECO:0007669"/>
    <property type="project" value="UniProtKB-UniRule"/>
</dbReference>
<dbReference type="Proteomes" id="UP000034081">
    <property type="component" value="Unassembled WGS sequence"/>
</dbReference>
<dbReference type="GO" id="GO:0005524">
    <property type="term" value="F:ATP binding"/>
    <property type="evidence" value="ECO:0007669"/>
    <property type="project" value="UniProtKB-UniRule"/>
</dbReference>
<dbReference type="GO" id="GO:0050560">
    <property type="term" value="F:aspartate-tRNA(Asn) ligase activity"/>
    <property type="evidence" value="ECO:0007669"/>
    <property type="project" value="UniProtKB-EC"/>
</dbReference>
<keyword evidence="3 7" id="KW-0547">Nucleotide-binding</keyword>
<dbReference type="CDD" id="cd00777">
    <property type="entry name" value="AspRS_core"/>
    <property type="match status" value="1"/>
</dbReference>
<accession>A0A0G0L434</accession>
<dbReference type="HAMAP" id="MF_00044">
    <property type="entry name" value="Asp_tRNA_synth_type1"/>
    <property type="match status" value="1"/>
</dbReference>
<feature type="domain" description="Aminoacyl-transfer RNA synthetases class-II family profile" evidence="8">
    <location>
        <begin position="137"/>
        <end position="429"/>
    </location>
</feature>
<feature type="site" description="Important for tRNA non-discrimination" evidence="7">
    <location>
        <position position="28"/>
    </location>
</feature>
<feature type="binding site" evidence="7">
    <location>
        <position position="356"/>
    </location>
    <ligand>
        <name>ATP</name>
        <dbReference type="ChEBI" id="CHEBI:30616"/>
    </ligand>
</feature>
<evidence type="ECO:0000256" key="5">
    <source>
        <dbReference type="ARBA" id="ARBA00022917"/>
    </source>
</evidence>
<evidence type="ECO:0000256" key="1">
    <source>
        <dbReference type="ARBA" id="ARBA00006303"/>
    </source>
</evidence>
<dbReference type="InterPro" id="IPR045864">
    <property type="entry name" value="aa-tRNA-synth_II/BPL/LPL"/>
</dbReference>
<dbReference type="Gene3D" id="3.30.1360.30">
    <property type="entry name" value="GAD-like domain"/>
    <property type="match status" value="1"/>
</dbReference>
<feature type="binding site" evidence="7">
    <location>
        <position position="363"/>
    </location>
    <ligand>
        <name>L-aspartate</name>
        <dbReference type="ChEBI" id="CHEBI:29991"/>
    </ligand>
</feature>
<dbReference type="InterPro" id="IPR047090">
    <property type="entry name" value="AspRS_core"/>
</dbReference>
<dbReference type="GO" id="GO:0006422">
    <property type="term" value="P:aspartyl-tRNA aminoacylation"/>
    <property type="evidence" value="ECO:0007669"/>
    <property type="project" value="UniProtKB-UniRule"/>
</dbReference>
<keyword evidence="4 7" id="KW-0067">ATP-binding</keyword>
<dbReference type="InterPro" id="IPR004115">
    <property type="entry name" value="GAD-like_sf"/>
</dbReference>
<dbReference type="CDD" id="cd04317">
    <property type="entry name" value="EcAspRS_like_N"/>
    <property type="match status" value="1"/>
</dbReference>
<dbReference type="GO" id="GO:0005737">
    <property type="term" value="C:cytoplasm"/>
    <property type="evidence" value="ECO:0007669"/>
    <property type="project" value="UniProtKB-SubCell"/>
</dbReference>
<evidence type="ECO:0000313" key="10">
    <source>
        <dbReference type="Proteomes" id="UP000034081"/>
    </source>
</evidence>
<keyword evidence="5 7" id="KW-0648">Protein biosynthesis</keyword>
<evidence type="ECO:0000256" key="4">
    <source>
        <dbReference type="ARBA" id="ARBA00022840"/>
    </source>
</evidence>
<comment type="catalytic activity">
    <reaction evidence="7">
        <text>tRNA(Asx) + L-aspartate + ATP = L-aspartyl-tRNA(Asx) + AMP + diphosphate</text>
        <dbReference type="Rhea" id="RHEA:18349"/>
        <dbReference type="Rhea" id="RHEA-COMP:9710"/>
        <dbReference type="Rhea" id="RHEA-COMP:9711"/>
        <dbReference type="ChEBI" id="CHEBI:29991"/>
        <dbReference type="ChEBI" id="CHEBI:30616"/>
        <dbReference type="ChEBI" id="CHEBI:33019"/>
        <dbReference type="ChEBI" id="CHEBI:78442"/>
        <dbReference type="ChEBI" id="CHEBI:78516"/>
        <dbReference type="ChEBI" id="CHEBI:456215"/>
        <dbReference type="EC" id="6.1.1.23"/>
    </reaction>
</comment>
<dbReference type="PANTHER" id="PTHR22594">
    <property type="entry name" value="ASPARTYL/LYSYL-TRNA SYNTHETASE"/>
    <property type="match status" value="1"/>
</dbReference>
<dbReference type="PANTHER" id="PTHR22594:SF5">
    <property type="entry name" value="ASPARTATE--TRNA LIGASE, MITOCHONDRIAL"/>
    <property type="match status" value="1"/>
</dbReference>
<dbReference type="Gene3D" id="3.30.930.10">
    <property type="entry name" value="Bira Bifunctional Protein, Domain 2"/>
    <property type="match status" value="2"/>
</dbReference>
<feature type="binding site" evidence="7">
    <location>
        <position position="319"/>
    </location>
    <ligand>
        <name>L-aspartate</name>
        <dbReference type="ChEBI" id="CHEBI:29991"/>
    </ligand>
</feature>
<keyword evidence="7" id="KW-0963">Cytoplasm</keyword>
<comment type="subcellular location">
    <subcellularLocation>
        <location evidence="7">Cytoplasm</location>
    </subcellularLocation>
</comment>
<feature type="binding site" evidence="7">
    <location>
        <position position="213"/>
    </location>
    <ligand>
        <name>L-aspartate</name>
        <dbReference type="ChEBI" id="CHEBI:29991"/>
    </ligand>
</feature>
<dbReference type="PROSITE" id="PS50862">
    <property type="entry name" value="AA_TRNA_LIGASE_II"/>
    <property type="match status" value="1"/>
</dbReference>
<protein>
    <recommendedName>
        <fullName evidence="7">Aspartate--tRNA(Asp/Asn) ligase</fullName>
        <ecNumber evidence="7">6.1.1.23</ecNumber>
    </recommendedName>
    <alternativeName>
        <fullName evidence="7">Aspartyl-tRNA synthetase</fullName>
        <shortName evidence="7">AspRS</shortName>
    </alternativeName>
    <alternativeName>
        <fullName evidence="7">Non-discriminating aspartyl-tRNA synthetase</fullName>
        <shortName evidence="7">ND-AspRS</shortName>
    </alternativeName>
</protein>
<dbReference type="InterPro" id="IPR047089">
    <property type="entry name" value="Asp-tRNA-ligase_1_N"/>
</dbReference>
<evidence type="ECO:0000256" key="2">
    <source>
        <dbReference type="ARBA" id="ARBA00022598"/>
    </source>
</evidence>
<comment type="caution">
    <text evidence="9">The sequence shown here is derived from an EMBL/GenBank/DDBJ whole genome shotgun (WGS) entry which is preliminary data.</text>
</comment>
<gene>
    <name evidence="7" type="primary">aspS</name>
    <name evidence="9" type="ORF">UT08_C0004G0089</name>
</gene>
<dbReference type="Pfam" id="PF01336">
    <property type="entry name" value="tRNA_anti-codon"/>
    <property type="match status" value="1"/>
</dbReference>
<comment type="subunit">
    <text evidence="7">Homodimer.</text>
</comment>
<proteinExistence type="inferred from homology"/>
<dbReference type="InterPro" id="IPR006195">
    <property type="entry name" value="aa-tRNA-synth_II"/>
</dbReference>
<dbReference type="InterPro" id="IPR004365">
    <property type="entry name" value="NA-bd_OB_tRNA"/>
</dbReference>
<dbReference type="PATRIC" id="fig|1618570.3.peg.500"/>
<dbReference type="InterPro" id="IPR002312">
    <property type="entry name" value="Asp/Asn-tRNA-synth_IIb"/>
</dbReference>
<comment type="caution">
    <text evidence="7">Lacks conserved residue(s) required for the propagation of feature annotation.</text>
</comment>
<dbReference type="InterPro" id="IPR012340">
    <property type="entry name" value="NA-bd_OB-fold"/>
</dbReference>
<dbReference type="AlphaFoldDB" id="A0A0G0L434"/>
<dbReference type="InterPro" id="IPR004364">
    <property type="entry name" value="Aa-tRNA-synt_II"/>
</dbReference>
<keyword evidence="2 7" id="KW-0436">Ligase</keyword>
<dbReference type="GO" id="GO:0003676">
    <property type="term" value="F:nucleic acid binding"/>
    <property type="evidence" value="ECO:0007669"/>
    <property type="project" value="InterPro"/>
</dbReference>
<evidence type="ECO:0000256" key="7">
    <source>
        <dbReference type="HAMAP-Rule" id="MF_00044"/>
    </source>
</evidence>
<dbReference type="STRING" id="1618570.UT08_C0004G0089"/>
<feature type="binding site" evidence="7">
    <location>
        <begin position="408"/>
        <end position="411"/>
    </location>
    <ligand>
        <name>ATP</name>
        <dbReference type="ChEBI" id="CHEBI:30616"/>
    </ligand>
</feature>
<dbReference type="InterPro" id="IPR004524">
    <property type="entry name" value="Asp-tRNA-ligase_1"/>
</dbReference>
<dbReference type="EC" id="6.1.1.23" evidence="7"/>
<feature type="region of interest" description="Aspartate" evidence="7">
    <location>
        <begin position="191"/>
        <end position="194"/>
    </location>
</feature>
<organism evidence="9 10">
    <name type="scientific">Candidatus Woesebacteria bacterium GW2011_GWB1_38_8</name>
    <dbReference type="NCBI Taxonomy" id="1618570"/>
    <lineage>
        <taxon>Bacteria</taxon>
        <taxon>Candidatus Woeseibacteriota</taxon>
    </lineage>
</organism>
<dbReference type="Gene3D" id="2.40.50.140">
    <property type="entry name" value="Nucleic acid-binding proteins"/>
    <property type="match status" value="1"/>
</dbReference>
<dbReference type="PRINTS" id="PR01042">
    <property type="entry name" value="TRNASYNTHASP"/>
</dbReference>
<evidence type="ECO:0000256" key="6">
    <source>
        <dbReference type="ARBA" id="ARBA00023146"/>
    </source>
</evidence>
<feature type="binding site" evidence="7">
    <location>
        <position position="222"/>
    </location>
    <ligand>
        <name>ATP</name>
        <dbReference type="ChEBI" id="CHEBI:30616"/>
    </ligand>
</feature>
<dbReference type="SUPFAM" id="SSF50249">
    <property type="entry name" value="Nucleic acid-binding proteins"/>
    <property type="match status" value="1"/>
</dbReference>
<feature type="binding site" evidence="7">
    <location>
        <position position="167"/>
    </location>
    <ligand>
        <name>L-aspartate</name>
        <dbReference type="ChEBI" id="CHEBI:29991"/>
    </ligand>
</feature>
<dbReference type="EMBL" id="LBVL01000004">
    <property type="protein sequence ID" value="KKQ85777.1"/>
    <property type="molecule type" value="Genomic_DNA"/>
</dbReference>
<comment type="function">
    <text evidence="7">Aspartyl-tRNA synthetase with relaxed tRNA specificity since it is able to aspartylate not only its cognate tRNA(Asp) but also tRNA(Asn). Reaction proceeds in two steps: L-aspartate is first activated by ATP to form Asp-AMP and then transferred to the acceptor end of tRNA(Asp/Asn).</text>
</comment>
<dbReference type="Pfam" id="PF00152">
    <property type="entry name" value="tRNA-synt_2"/>
    <property type="match status" value="1"/>
</dbReference>
<keyword evidence="6 7" id="KW-0030">Aminoacyl-tRNA synthetase</keyword>
<dbReference type="SUPFAM" id="SSF55681">
    <property type="entry name" value="Class II aaRS and biotin synthetases"/>
    <property type="match status" value="1"/>
</dbReference>
<evidence type="ECO:0000259" key="8">
    <source>
        <dbReference type="PROSITE" id="PS50862"/>
    </source>
</evidence>
<feature type="binding site" evidence="7">
    <location>
        <begin position="213"/>
        <end position="215"/>
    </location>
    <ligand>
        <name>ATP</name>
        <dbReference type="ChEBI" id="CHEBI:30616"/>
    </ligand>
</feature>
<evidence type="ECO:0000313" key="9">
    <source>
        <dbReference type="EMBL" id="KKQ85777.1"/>
    </source>
</evidence>
<name>A0A0G0L434_9BACT</name>
<sequence length="459" mass="52339">MKTNILSFNDFVGKEVEAIGWISRYRKHSKVGFIDLYDKTSRIQVVLTGNLLDISCGLEDLVSIKGIIKKRSTQTINTEQELGKIELLASDIEIISKCTDLPFSINESTSLVDESLRLKYRYLDLRTERMRKNIISRAKMIKAFRNFFDENGFLEIETPALTKGTPEGAREYLVPSRLYPGEGYVLPQSPQQFKQLLMVAGIERYYQLARCFRDEDSRKDRQPEFTQFDIETSFFSQDEVMNLAESAVTSMIRDVFPFLKLPDGKFPIYTYDYVIKKYNSDKPDLRKNPKDPSELAFCWVVDFPMFEIDPTENKISAVHHPFTRPNVKNVGDLDKPEKDLLKIKASAYDLVLNGYEIAGGSLRISDIALQHKVFEILGLKEKEVKTRFGHMLEAFKFSPPPHGGIAFGFDRLVAVLCGESSIREVIAFPKTGEALDLLMGAPSEMANKALKVLHLKKIK</sequence>
<reference evidence="9 10" key="1">
    <citation type="journal article" date="2015" name="Nature">
        <title>rRNA introns, odd ribosomes, and small enigmatic genomes across a large radiation of phyla.</title>
        <authorList>
            <person name="Brown C.T."/>
            <person name="Hug L.A."/>
            <person name="Thomas B.C."/>
            <person name="Sharon I."/>
            <person name="Castelle C.J."/>
            <person name="Singh A."/>
            <person name="Wilkins M.J."/>
            <person name="Williams K.H."/>
            <person name="Banfield J.F."/>
        </authorList>
    </citation>
    <scope>NUCLEOTIDE SEQUENCE [LARGE SCALE GENOMIC DNA]</scope>
</reference>